<dbReference type="Proteomes" id="UP001066276">
    <property type="component" value="Chromosome 4_2"/>
</dbReference>
<name>A0AAV7SM28_PLEWA</name>
<sequence length="294" mass="32092">MRSRGLAYSLVQEGCEVGAAAGAIHARPGIVVPDPPTYIGPLGAQMKLPQAPWRLAGDGERIGGDCPPPLLPDRLTAPKSEQPLSPARRWMSFTTGRVEHPTHYWPCTTATSCFGCYIGLLLLESRNHPALPGAHREVLVPDLPLRGDTYGLRATALYPCGQEDTPELPPPPWVVMPSGKLSGKHYRQLLFSEAIVLPKPMALQAIPPCSVTLQADPRSEDATELIIQEITALGRRLEAMDSKISHLYTVSTSIQADIALLQVTVTELDHRLTTVEDCLMTLLEQDTELKFLRA</sequence>
<dbReference type="AlphaFoldDB" id="A0AAV7SM28"/>
<evidence type="ECO:0000313" key="2">
    <source>
        <dbReference type="Proteomes" id="UP001066276"/>
    </source>
</evidence>
<dbReference type="EMBL" id="JANPWB010000008">
    <property type="protein sequence ID" value="KAJ1165147.1"/>
    <property type="molecule type" value="Genomic_DNA"/>
</dbReference>
<proteinExistence type="predicted"/>
<reference evidence="1" key="1">
    <citation type="journal article" date="2022" name="bioRxiv">
        <title>Sequencing and chromosome-scale assembly of the giantPleurodeles waltlgenome.</title>
        <authorList>
            <person name="Brown T."/>
            <person name="Elewa A."/>
            <person name="Iarovenko S."/>
            <person name="Subramanian E."/>
            <person name="Araus A.J."/>
            <person name="Petzold A."/>
            <person name="Susuki M."/>
            <person name="Suzuki K.-i.T."/>
            <person name="Hayashi T."/>
            <person name="Toyoda A."/>
            <person name="Oliveira C."/>
            <person name="Osipova E."/>
            <person name="Leigh N.D."/>
            <person name="Simon A."/>
            <person name="Yun M.H."/>
        </authorList>
    </citation>
    <scope>NUCLEOTIDE SEQUENCE</scope>
    <source>
        <strain evidence="1">20211129_DDA</strain>
        <tissue evidence="1">Liver</tissue>
    </source>
</reference>
<protein>
    <submittedName>
        <fullName evidence="1">Uncharacterized protein</fullName>
    </submittedName>
</protein>
<gene>
    <name evidence="1" type="ORF">NDU88_005576</name>
</gene>
<comment type="caution">
    <text evidence="1">The sequence shown here is derived from an EMBL/GenBank/DDBJ whole genome shotgun (WGS) entry which is preliminary data.</text>
</comment>
<evidence type="ECO:0000313" key="1">
    <source>
        <dbReference type="EMBL" id="KAJ1165147.1"/>
    </source>
</evidence>
<accession>A0AAV7SM28</accession>
<organism evidence="1 2">
    <name type="scientific">Pleurodeles waltl</name>
    <name type="common">Iberian ribbed newt</name>
    <dbReference type="NCBI Taxonomy" id="8319"/>
    <lineage>
        <taxon>Eukaryota</taxon>
        <taxon>Metazoa</taxon>
        <taxon>Chordata</taxon>
        <taxon>Craniata</taxon>
        <taxon>Vertebrata</taxon>
        <taxon>Euteleostomi</taxon>
        <taxon>Amphibia</taxon>
        <taxon>Batrachia</taxon>
        <taxon>Caudata</taxon>
        <taxon>Salamandroidea</taxon>
        <taxon>Salamandridae</taxon>
        <taxon>Pleurodelinae</taxon>
        <taxon>Pleurodeles</taxon>
    </lineage>
</organism>
<keyword evidence="2" id="KW-1185">Reference proteome</keyword>